<evidence type="ECO:0000313" key="2">
    <source>
        <dbReference type="EMBL" id="PRC14599.1"/>
    </source>
</evidence>
<dbReference type="PROSITE" id="PS00061">
    <property type="entry name" value="ADH_SHORT"/>
    <property type="match status" value="1"/>
</dbReference>
<evidence type="ECO:0008006" key="4">
    <source>
        <dbReference type="Google" id="ProtNLM"/>
    </source>
</evidence>
<dbReference type="GO" id="GO:0016616">
    <property type="term" value="F:oxidoreductase activity, acting on the CH-OH group of donors, NAD or NADP as acceptor"/>
    <property type="evidence" value="ECO:0007669"/>
    <property type="project" value="TreeGrafter"/>
</dbReference>
<name>A0A2S9EHD2_9PSED</name>
<dbReference type="PRINTS" id="PR00081">
    <property type="entry name" value="GDHRDH"/>
</dbReference>
<sequence length="237" mass="24334">MTAPRRVLVTGAGSGIGLAVAQVFMEQGAEVIGWDLVADPTAGFPMTAVDVRDADALKRAAEGLGRLDVLVTCAGIARRASAIDMRAEDWQAVLQTNLSGAFYSCQAAFPALAASGAGLIVNIASFIAHRSGPGRASYAAAKAGVVAMTEVLALDFAAASVRAISVSPGYTRTRMVGAAIEAGRLDEHHLLASIPLGRLAEPREMAQAIVALTGPAFHYANGTDFVIDGGIMAQGVQ</sequence>
<dbReference type="SUPFAM" id="SSF51735">
    <property type="entry name" value="NAD(P)-binding Rossmann-fold domains"/>
    <property type="match status" value="1"/>
</dbReference>
<dbReference type="GO" id="GO:0030497">
    <property type="term" value="P:fatty acid elongation"/>
    <property type="evidence" value="ECO:0007669"/>
    <property type="project" value="TreeGrafter"/>
</dbReference>
<dbReference type="Pfam" id="PF13561">
    <property type="entry name" value="adh_short_C2"/>
    <property type="match status" value="1"/>
</dbReference>
<dbReference type="InterPro" id="IPR002347">
    <property type="entry name" value="SDR_fam"/>
</dbReference>
<protein>
    <recommendedName>
        <fullName evidence="4">SDR family oxidoreductase</fullName>
    </recommendedName>
</protein>
<accession>A0A2S9EHD2</accession>
<proteinExistence type="inferred from homology"/>
<organism evidence="2 3">
    <name type="scientific">Pseudomonas poae</name>
    <dbReference type="NCBI Taxonomy" id="200451"/>
    <lineage>
        <taxon>Bacteria</taxon>
        <taxon>Pseudomonadati</taxon>
        <taxon>Pseudomonadota</taxon>
        <taxon>Gammaproteobacteria</taxon>
        <taxon>Pseudomonadales</taxon>
        <taxon>Pseudomonadaceae</taxon>
        <taxon>Pseudomonas</taxon>
    </lineage>
</organism>
<comment type="similarity">
    <text evidence="1">Belongs to the short-chain dehydrogenases/reductases (SDR) family.</text>
</comment>
<evidence type="ECO:0000256" key="1">
    <source>
        <dbReference type="ARBA" id="ARBA00006484"/>
    </source>
</evidence>
<dbReference type="Gene3D" id="3.40.50.720">
    <property type="entry name" value="NAD(P)-binding Rossmann-like Domain"/>
    <property type="match status" value="1"/>
</dbReference>
<dbReference type="InterPro" id="IPR036291">
    <property type="entry name" value="NAD(P)-bd_dom_sf"/>
</dbReference>
<dbReference type="PANTHER" id="PTHR42760">
    <property type="entry name" value="SHORT-CHAIN DEHYDROGENASES/REDUCTASES FAMILY MEMBER"/>
    <property type="match status" value="1"/>
</dbReference>
<dbReference type="PANTHER" id="PTHR42760:SF123">
    <property type="entry name" value="OXIDOREDUCTASE"/>
    <property type="match status" value="1"/>
</dbReference>
<gene>
    <name evidence="2" type="ORF">CQZ99_19120</name>
</gene>
<dbReference type="InterPro" id="IPR020904">
    <property type="entry name" value="Sc_DH/Rdtase_CS"/>
</dbReference>
<dbReference type="EMBL" id="PCQL01000022">
    <property type="protein sequence ID" value="PRC14599.1"/>
    <property type="molecule type" value="Genomic_DNA"/>
</dbReference>
<dbReference type="RefSeq" id="WP_105698206.1">
    <property type="nucleotide sequence ID" value="NZ_CP159260.1"/>
</dbReference>
<reference evidence="2 3" key="1">
    <citation type="submission" date="2017-09" db="EMBL/GenBank/DDBJ databases">
        <title>Genomic, metabolic, and phenotypic characteristics of bacterial isolates from the natural microbiome of the model nematode Caenorhabditis elegans.</title>
        <authorList>
            <person name="Zimmermann J."/>
            <person name="Obeng N."/>
            <person name="Yang W."/>
            <person name="Obeng O."/>
            <person name="Kissoyan K."/>
            <person name="Pees B."/>
            <person name="Dirksen P."/>
            <person name="Hoppner M."/>
            <person name="Franke A."/>
            <person name="Rosenstiel P."/>
            <person name="Leippe M."/>
            <person name="Dierking K."/>
            <person name="Kaleta C."/>
            <person name="Schulenburg H."/>
        </authorList>
    </citation>
    <scope>NUCLEOTIDE SEQUENCE [LARGE SCALE GENOMIC DNA]</scope>
    <source>
        <strain evidence="2 3">MYb117</strain>
    </source>
</reference>
<dbReference type="AlphaFoldDB" id="A0A2S9EHD2"/>
<comment type="caution">
    <text evidence="2">The sequence shown here is derived from an EMBL/GenBank/DDBJ whole genome shotgun (WGS) entry which is preliminary data.</text>
</comment>
<dbReference type="Proteomes" id="UP000238045">
    <property type="component" value="Unassembled WGS sequence"/>
</dbReference>
<dbReference type="PRINTS" id="PR00080">
    <property type="entry name" value="SDRFAMILY"/>
</dbReference>
<keyword evidence="3" id="KW-1185">Reference proteome</keyword>
<evidence type="ECO:0000313" key="3">
    <source>
        <dbReference type="Proteomes" id="UP000238045"/>
    </source>
</evidence>
<dbReference type="FunFam" id="3.40.50.720:FF:000084">
    <property type="entry name" value="Short-chain dehydrogenase reductase"/>
    <property type="match status" value="1"/>
</dbReference>